<organism evidence="1">
    <name type="scientific">Trepomonas sp. PC1</name>
    <dbReference type="NCBI Taxonomy" id="1076344"/>
    <lineage>
        <taxon>Eukaryota</taxon>
        <taxon>Metamonada</taxon>
        <taxon>Diplomonadida</taxon>
        <taxon>Hexamitidae</taxon>
        <taxon>Hexamitinae</taxon>
        <taxon>Trepomonas</taxon>
    </lineage>
</organism>
<feature type="non-terminal residue" evidence="1">
    <location>
        <position position="1"/>
    </location>
</feature>
<sequence length="344" mass="39505">YIDIPYQLYQMDFTITQFMIEALNTLETVPDEQIDDLFEGIMDVFSIDNDKTCFNPTRYINAIEQIAGELKVATPQKKIKIDFMSEAMSVELTHKEYFVQSLASTTKNFLDAAAFIYKQEIERNYPYQIPKVQAIFPEQKLDQHIEELKVILEIANKSYVTQRVRVIRGDRPTPITDLSKRVQQCRDIMLKHNVDEILKDLKQIFQFEEKGADIVQEIRAIQEYLLDFAEQINRLPVTSLLCFAGLHDKLAQEVGGMDADVEATLQDVFKQEETQKGGITKSMLHQVIKGETGLHKHNAGARMFKCMVLRGEQVCHYAVDYNKGTCPICLSSTILPVNHPKDFV</sequence>
<accession>A0A146JZT9</accession>
<evidence type="ECO:0000313" key="1">
    <source>
        <dbReference type="EMBL" id="JAP88996.1"/>
    </source>
</evidence>
<dbReference type="AlphaFoldDB" id="A0A146JZT9"/>
<gene>
    <name evidence="1" type="ORF">TPC1_31509</name>
</gene>
<reference evidence="1" key="1">
    <citation type="submission" date="2015-07" db="EMBL/GenBank/DDBJ databases">
        <title>Adaptation to a free-living lifestyle via gene acquisitions in the diplomonad Trepomonas sp. PC1.</title>
        <authorList>
            <person name="Xu F."/>
            <person name="Jerlstrom-Hultqvist J."/>
            <person name="Kolisko M."/>
            <person name="Simpson A.G.B."/>
            <person name="Roger A.J."/>
            <person name="Svard S.G."/>
            <person name="Andersson J.O."/>
        </authorList>
    </citation>
    <scope>NUCLEOTIDE SEQUENCE</scope>
    <source>
        <strain evidence="1">PC1</strain>
    </source>
</reference>
<dbReference type="EMBL" id="GDID01007610">
    <property type="protein sequence ID" value="JAP88996.1"/>
    <property type="molecule type" value="Transcribed_RNA"/>
</dbReference>
<protein>
    <submittedName>
        <fullName evidence="1">Uncharacterized protein</fullName>
    </submittedName>
</protein>
<name>A0A146JZT9_9EUKA</name>
<proteinExistence type="predicted"/>